<feature type="domain" description="YhdP central" evidence="3">
    <location>
        <begin position="495"/>
        <end position="1480"/>
    </location>
</feature>
<feature type="region of interest" description="Disordered" evidence="1">
    <location>
        <begin position="323"/>
        <end position="489"/>
    </location>
</feature>
<dbReference type="PANTHER" id="PTHR38690">
    <property type="entry name" value="PROTEASE-RELATED"/>
    <property type="match status" value="1"/>
</dbReference>
<protein>
    <submittedName>
        <fullName evidence="4">TIGR02099 family protein</fullName>
    </submittedName>
</protein>
<accession>A0A3N2RHY6</accession>
<feature type="region of interest" description="Disordered" evidence="1">
    <location>
        <begin position="1478"/>
        <end position="1499"/>
    </location>
</feature>
<evidence type="ECO:0000259" key="3">
    <source>
        <dbReference type="Pfam" id="PF13116"/>
    </source>
</evidence>
<feature type="compositionally biased region" description="Low complexity" evidence="1">
    <location>
        <begin position="368"/>
        <end position="384"/>
    </location>
</feature>
<dbReference type="InterPro" id="IPR011836">
    <property type="entry name" value="YhdP"/>
</dbReference>
<dbReference type="Pfam" id="PF13116">
    <property type="entry name" value="YhdP"/>
    <property type="match status" value="2"/>
</dbReference>
<proteinExistence type="predicted"/>
<dbReference type="InterPro" id="IPR025263">
    <property type="entry name" value="YhdP_central"/>
</dbReference>
<feature type="domain" description="YhdP central" evidence="3">
    <location>
        <begin position="11"/>
        <end position="279"/>
    </location>
</feature>
<dbReference type="Pfam" id="PF19523">
    <property type="entry name" value="DUF6053"/>
    <property type="match status" value="4"/>
</dbReference>
<evidence type="ECO:0000256" key="2">
    <source>
        <dbReference type="SAM" id="Phobius"/>
    </source>
</evidence>
<dbReference type="EMBL" id="RCTY01000024">
    <property type="protein sequence ID" value="ROU07068.1"/>
    <property type="molecule type" value="Genomic_DNA"/>
</dbReference>
<evidence type="ECO:0000256" key="1">
    <source>
        <dbReference type="SAM" id="MobiDB-lite"/>
    </source>
</evidence>
<feature type="transmembrane region" description="Helical" evidence="2">
    <location>
        <begin position="15"/>
        <end position="38"/>
    </location>
</feature>
<feature type="compositionally biased region" description="Low complexity" evidence="1">
    <location>
        <begin position="323"/>
        <end position="350"/>
    </location>
</feature>
<keyword evidence="2" id="KW-1133">Transmembrane helix</keyword>
<name>A0A3N2RHY6_LYSEN</name>
<dbReference type="PANTHER" id="PTHR38690:SF1">
    <property type="entry name" value="PROTEASE"/>
    <property type="match status" value="1"/>
</dbReference>
<feature type="compositionally biased region" description="Basic and acidic residues" evidence="1">
    <location>
        <begin position="1478"/>
        <end position="1488"/>
    </location>
</feature>
<dbReference type="Proteomes" id="UP000275910">
    <property type="component" value="Unassembled WGS sequence"/>
</dbReference>
<dbReference type="NCBIfam" id="TIGR02099">
    <property type="entry name" value="YhdP family protein"/>
    <property type="match status" value="1"/>
</dbReference>
<gene>
    <name evidence="4" type="ORF">D9T17_11220</name>
</gene>
<evidence type="ECO:0000313" key="5">
    <source>
        <dbReference type="Proteomes" id="UP000275910"/>
    </source>
</evidence>
<comment type="caution">
    <text evidence="4">The sequence shown here is derived from an EMBL/GenBank/DDBJ whole genome shotgun (WGS) entry which is preliminary data.</text>
</comment>
<feature type="compositionally biased region" description="Low complexity" evidence="1">
    <location>
        <begin position="446"/>
        <end position="479"/>
    </location>
</feature>
<reference evidence="4 5" key="1">
    <citation type="submission" date="2018-10" db="EMBL/GenBank/DDBJ databases">
        <title>The genome of Lysobacter enzymogenes OH11.</title>
        <authorList>
            <person name="Liu F."/>
            <person name="Zhao Y."/>
            <person name="Qian G."/>
            <person name="Chen Y."/>
            <person name="Xu H."/>
        </authorList>
    </citation>
    <scope>NUCLEOTIDE SEQUENCE [LARGE SCALE GENOMIC DNA]</scope>
    <source>
        <strain evidence="4 5">OH11</strain>
    </source>
</reference>
<dbReference type="RefSeq" id="WP_123647485.1">
    <property type="nucleotide sequence ID" value="NZ_RCTY01000024.1"/>
</dbReference>
<sequence>MPTPLRRRLRIARRAVFYGATVVLVLVASLLAVASQLLPLAERHPDKVAAWLSQRAGRPVAFDRVETQWTRRGPLLRLDRLRIGEGAQAFNIGDAEMLVSLYAGVLPGQAFSELRLSGLDLTLERADDGRWKVRGLPGQEREEQGDPLSALEGLGELQVIGAKLAVVAPSLGVDARVPKIDLRLRVNGDRVRAGARAWPSVGVAGAPSTPLDVVLDFDRKRGDGRAYAGAVRADLSGWSPLLKIAGIRIESGQGRAEAWADLREHRVAGVMVSAALDRVGLRAERTAPADAPATAASTSVPAALAAAAAPVAAAPVAAAVNGPPGPSAASGTNSVGAAAPPTPSAAAPVGGPSGPTPSAQVAAGGTNSVGAAAPPAPSAAAPVGGPSGPTPSAQVAAGGANSVGAEVPPAQSAAAPVGGPSGPTPSAQVAAGGANSVGAEVPPTQSAAAPVGGPSGPTPSGQVAASAAARAGAEASRSGIDGASGKTPPPARVEFEHVEALAHYRLTDNGWRLDASRLRIGSGAQVQTLDGLAVAGGERYALRADRIDAGPLIAVAALSDALPERLRRWFETAKPRVALSAIAVNGHRDGPMFASARIDALGFDPVGHSPGLQGLAGTFQADADGFAFDLDPNAPMRFDWPSGFGVPHTVKLVGSVGGWREGAGWRVGTTALRIDGGDFGLRARGGMWWQGDGSRPWIDIAADLDPTRLPVAKGFWVRSQMSQRLLNWLDTALVAGTLTDAHAVVSGDLDDWPFNRNNGLFYAGGKLRGATVKFQPDWPAVEGLDADIAFVGDGFSVEGGGKIAGVGVRKVQSGIERYHDGVLYVKAETDAEAGQLLSLLRQSPLHEEHADTLDHLRASGPAAVAFDMQLALREGGRTTLKGGVDLADAKLADPRWKVAFEQVSGHADFSRAGFAAENLSVLHDGAPGKLSLRAGEDYVRDKGNAFEAGLDAMSAADDLIARGPDDLAWLKEYLDGRSLWTVGIAIPRTPAAKAAGASGPAPTLLHLQSNLVGTSIGMPPPLNKAAATPLQATIETPLPLGSGDVRVALGNTLALRSRNSNGKTGVRVVLGANRVDDVPPPTGLLVTGRTDTLEAIDWIALAHGDGSDDSLPLQRIDVNVQRLQLLGGVFPNTRLVVAPAARGATAVRAEGAALDGAVMIPAGEGGSIAGKFARVHWTAADAGGGAAGGAGNGAGNSAHAPASAATAAKPADASMDPAKIPALTIDIADLRFGSAALGTASVRTRPTPAGMRIDQISTRGGKQSIDLSGDWTGRGAAARTHLSATVDSGDVGALMNGFGFGGQIGGGKGKARLDAGWPGAPAAMALGSLEGSLNLDVRDGRLIEIEPGAGRMLGLLSVAQLPRRLTLDFRDLFSKGFAFDRVGGTVRFGNGSARSDDLSIDGPAASIAIRGAADLRAQSYDQTIEVRPKAANVLTAVGALAAGPVGAAIGAAANAVLQKPLGSLTSRTYRVTGPWKEPKVEVVSREQTRAAARPAPPAG</sequence>
<dbReference type="InterPro" id="IPR046116">
    <property type="entry name" value="DUF6053"/>
</dbReference>
<organism evidence="4 5">
    <name type="scientific">Lysobacter enzymogenes</name>
    <dbReference type="NCBI Taxonomy" id="69"/>
    <lineage>
        <taxon>Bacteria</taxon>
        <taxon>Pseudomonadati</taxon>
        <taxon>Pseudomonadota</taxon>
        <taxon>Gammaproteobacteria</taxon>
        <taxon>Lysobacterales</taxon>
        <taxon>Lysobacteraceae</taxon>
        <taxon>Lysobacter</taxon>
    </lineage>
</organism>
<keyword evidence="2" id="KW-0472">Membrane</keyword>
<keyword evidence="2" id="KW-0812">Transmembrane</keyword>
<evidence type="ECO:0000313" key="4">
    <source>
        <dbReference type="EMBL" id="ROU07068.1"/>
    </source>
</evidence>